<dbReference type="PANTHER" id="PTHR10996:SF283">
    <property type="entry name" value="GLYOXYLATE_HYDROXYPYRUVATE REDUCTASE B"/>
    <property type="match status" value="1"/>
</dbReference>
<dbReference type="InterPro" id="IPR036291">
    <property type="entry name" value="NAD(P)-bd_dom_sf"/>
</dbReference>
<dbReference type="Pfam" id="PF02826">
    <property type="entry name" value="2-Hacid_dh_C"/>
    <property type="match status" value="1"/>
</dbReference>
<dbReference type="InterPro" id="IPR050223">
    <property type="entry name" value="D-isomer_2-hydroxyacid_DH"/>
</dbReference>
<evidence type="ECO:0000256" key="2">
    <source>
        <dbReference type="RuleBase" id="RU003719"/>
    </source>
</evidence>
<accession>A0ABT6MWX4</accession>
<comment type="similarity">
    <text evidence="2">Belongs to the D-isomer specific 2-hydroxyacid dehydrogenase family.</text>
</comment>
<keyword evidence="6" id="KW-1185">Reference proteome</keyword>
<organism evidence="5 6">
    <name type="scientific">Sphingomonas oryzagri</name>
    <dbReference type="NCBI Taxonomy" id="3042314"/>
    <lineage>
        <taxon>Bacteria</taxon>
        <taxon>Pseudomonadati</taxon>
        <taxon>Pseudomonadota</taxon>
        <taxon>Alphaproteobacteria</taxon>
        <taxon>Sphingomonadales</taxon>
        <taxon>Sphingomonadaceae</taxon>
        <taxon>Sphingomonas</taxon>
    </lineage>
</organism>
<dbReference type="Pfam" id="PF00389">
    <property type="entry name" value="2-Hacid_dh"/>
    <property type="match status" value="1"/>
</dbReference>
<proteinExistence type="inferred from homology"/>
<dbReference type="RefSeq" id="WP_281042911.1">
    <property type="nucleotide sequence ID" value="NZ_JARYGZ010000001.1"/>
</dbReference>
<evidence type="ECO:0000313" key="5">
    <source>
        <dbReference type="EMBL" id="MDH7637560.1"/>
    </source>
</evidence>
<reference evidence="5" key="1">
    <citation type="submission" date="2023-04" db="EMBL/GenBank/DDBJ databases">
        <title>Sphingomonas sp. MAHUQ-71 isolated from rice field.</title>
        <authorList>
            <person name="Huq M.A."/>
        </authorList>
    </citation>
    <scope>NUCLEOTIDE SEQUENCE</scope>
    <source>
        <strain evidence="5">MAHUQ-71</strain>
    </source>
</reference>
<evidence type="ECO:0000313" key="6">
    <source>
        <dbReference type="Proteomes" id="UP001160625"/>
    </source>
</evidence>
<gene>
    <name evidence="5" type="ORF">QGN17_02340</name>
</gene>
<feature type="domain" description="D-isomer specific 2-hydroxyacid dehydrogenase catalytic" evidence="3">
    <location>
        <begin position="40"/>
        <end position="320"/>
    </location>
</feature>
<dbReference type="InterPro" id="IPR006139">
    <property type="entry name" value="D-isomer_2_OHA_DH_cat_dom"/>
</dbReference>
<dbReference type="SUPFAM" id="SSF52283">
    <property type="entry name" value="Formate/glycerate dehydrogenase catalytic domain-like"/>
    <property type="match status" value="1"/>
</dbReference>
<dbReference type="EC" id="1.1.1.-" evidence="5"/>
<evidence type="ECO:0000259" key="3">
    <source>
        <dbReference type="Pfam" id="PF00389"/>
    </source>
</evidence>
<dbReference type="InterPro" id="IPR006140">
    <property type="entry name" value="D-isomer_DH_NAD-bd"/>
</dbReference>
<dbReference type="GO" id="GO:0016491">
    <property type="term" value="F:oxidoreductase activity"/>
    <property type="evidence" value="ECO:0007669"/>
    <property type="project" value="UniProtKB-KW"/>
</dbReference>
<evidence type="ECO:0000256" key="1">
    <source>
        <dbReference type="ARBA" id="ARBA00023002"/>
    </source>
</evidence>
<dbReference type="CDD" id="cd05301">
    <property type="entry name" value="GDH"/>
    <property type="match status" value="1"/>
</dbReference>
<sequence>MQDDYGAGRPSLYVTRRLPGAVEARLTSLFDASFNPDDAPRTRIELENAMREHDAILPTITDRLDADLLALPGRRARLIANFGAGVDHIDLAAAQANGVVVTNTPDALTDATADIAILLMLMAARRAGEGERELRAGRWAGWRPTHMMGQAMGGKTLGLVGYGRIARATGLRAAAFGMRVIHHSRRPSGEPGYVDTLETLAEEADILSLHVPGGAGTRHLVDAALITRMKPSAILINTARGPVVDEAALASALRGGRIAAAGLDVYEREPAVHPDLLACENAVLLPHLGSATIETRTAMGMQAADNLEAFFTGRELPNRVA</sequence>
<keyword evidence="1 2" id="KW-0560">Oxidoreductase</keyword>
<dbReference type="PROSITE" id="PS00671">
    <property type="entry name" value="D_2_HYDROXYACID_DH_3"/>
    <property type="match status" value="1"/>
</dbReference>
<dbReference type="InterPro" id="IPR029753">
    <property type="entry name" value="D-isomer_DH_CS"/>
</dbReference>
<dbReference type="SUPFAM" id="SSF51735">
    <property type="entry name" value="NAD(P)-binding Rossmann-fold domains"/>
    <property type="match status" value="1"/>
</dbReference>
<dbReference type="PANTHER" id="PTHR10996">
    <property type="entry name" value="2-HYDROXYACID DEHYDROGENASE-RELATED"/>
    <property type="match status" value="1"/>
</dbReference>
<dbReference type="EMBL" id="JARYGZ010000001">
    <property type="protein sequence ID" value="MDH7637560.1"/>
    <property type="molecule type" value="Genomic_DNA"/>
</dbReference>
<evidence type="ECO:0000259" key="4">
    <source>
        <dbReference type="Pfam" id="PF02826"/>
    </source>
</evidence>
<feature type="domain" description="D-isomer specific 2-hydroxyacid dehydrogenase NAD-binding" evidence="4">
    <location>
        <begin position="118"/>
        <end position="289"/>
    </location>
</feature>
<protein>
    <submittedName>
        <fullName evidence="5">D-glycerate dehydrogenase</fullName>
        <ecNumber evidence="5">1.1.1.-</ecNumber>
    </submittedName>
</protein>
<name>A0ABT6MWX4_9SPHN</name>
<dbReference type="Gene3D" id="3.40.50.720">
    <property type="entry name" value="NAD(P)-binding Rossmann-like Domain"/>
    <property type="match status" value="2"/>
</dbReference>
<dbReference type="Proteomes" id="UP001160625">
    <property type="component" value="Unassembled WGS sequence"/>
</dbReference>
<comment type="caution">
    <text evidence="5">The sequence shown here is derived from an EMBL/GenBank/DDBJ whole genome shotgun (WGS) entry which is preliminary data.</text>
</comment>